<dbReference type="SUPFAM" id="SSF103481">
    <property type="entry name" value="Multidrug resistance efflux transporter EmrE"/>
    <property type="match status" value="2"/>
</dbReference>
<feature type="transmembrane region" description="Helical" evidence="1">
    <location>
        <begin position="203"/>
        <end position="225"/>
    </location>
</feature>
<keyword evidence="4" id="KW-1185">Reference proteome</keyword>
<dbReference type="EMBL" id="LHYD01000001">
    <property type="protein sequence ID" value="KXB05725.1"/>
    <property type="molecule type" value="Genomic_DNA"/>
</dbReference>
<organism evidence="3 4">
    <name type="scientific">candidate division MSBL1 archaeon SCGC-AAA382A13</name>
    <dbReference type="NCBI Taxonomy" id="1698279"/>
    <lineage>
        <taxon>Archaea</taxon>
        <taxon>Methanobacteriati</taxon>
        <taxon>Methanobacteriota</taxon>
        <taxon>candidate division MSBL1</taxon>
    </lineage>
</organism>
<feature type="transmembrane region" description="Helical" evidence="1">
    <location>
        <begin position="258"/>
        <end position="274"/>
    </location>
</feature>
<proteinExistence type="predicted"/>
<evidence type="ECO:0000256" key="1">
    <source>
        <dbReference type="SAM" id="Phobius"/>
    </source>
</evidence>
<keyword evidence="1" id="KW-1133">Transmembrane helix</keyword>
<keyword evidence="1" id="KW-0812">Transmembrane</keyword>
<dbReference type="GO" id="GO:0016020">
    <property type="term" value="C:membrane"/>
    <property type="evidence" value="ECO:0007669"/>
    <property type="project" value="InterPro"/>
</dbReference>
<dbReference type="PANTHER" id="PTHR22911">
    <property type="entry name" value="ACYL-MALONYL CONDENSING ENZYME-RELATED"/>
    <property type="match status" value="1"/>
</dbReference>
<name>A0A133VH17_9EURY</name>
<feature type="transmembrane region" description="Helical" evidence="1">
    <location>
        <begin position="84"/>
        <end position="102"/>
    </location>
</feature>
<accession>A0A133VH17</accession>
<dbReference type="AlphaFoldDB" id="A0A133VH17"/>
<feature type="transmembrane region" description="Helical" evidence="1">
    <location>
        <begin position="114"/>
        <end position="133"/>
    </location>
</feature>
<gene>
    <name evidence="3" type="ORF">AKJ50_00050</name>
</gene>
<dbReference type="PATRIC" id="fig|1698279.3.peg.11"/>
<dbReference type="InterPro" id="IPR000620">
    <property type="entry name" value="EamA_dom"/>
</dbReference>
<keyword evidence="1" id="KW-0472">Membrane</keyword>
<dbReference type="Proteomes" id="UP000070311">
    <property type="component" value="Unassembled WGS sequence"/>
</dbReference>
<sequence length="278" mass="30780">MAIPLAVVAVSFAAIFVRLSDSHPISISFHRMLFSTLVLSIFVPNYLEDFKRITNKGWFVLLSAGFFLAAHMGLWVASLDYTTVASSVVLVTSHPLLVAWISSHYLGEKTSKRAYLSIILALGGITIMAVTDYKFSEWGLFGDFLALLSMIAVTGYIIRGRQMRKKLSVIPYVFTVYGFSTLFLGVFSLFFSTSFKIYPIREYLLFIALALIPTMLGHTVYNWALKHVKTRVASVSLLGEPIGASILAFLILNEVPPNLTILGAIIALIGIFLCEKYG</sequence>
<feature type="domain" description="EamA" evidence="2">
    <location>
        <begin position="5"/>
        <end position="128"/>
    </location>
</feature>
<dbReference type="PANTHER" id="PTHR22911:SF76">
    <property type="entry name" value="EAMA DOMAIN-CONTAINING PROTEIN"/>
    <property type="match status" value="1"/>
</dbReference>
<evidence type="ECO:0000313" key="4">
    <source>
        <dbReference type="Proteomes" id="UP000070311"/>
    </source>
</evidence>
<feature type="transmembrane region" description="Helical" evidence="1">
    <location>
        <begin position="29"/>
        <end position="47"/>
    </location>
</feature>
<feature type="transmembrane region" description="Helical" evidence="1">
    <location>
        <begin position="232"/>
        <end position="252"/>
    </location>
</feature>
<reference evidence="3 4" key="1">
    <citation type="journal article" date="2016" name="Sci. Rep.">
        <title>Metabolic traits of an uncultured archaeal lineage -MSBL1- from brine pools of the Red Sea.</title>
        <authorList>
            <person name="Mwirichia R."/>
            <person name="Alam I."/>
            <person name="Rashid M."/>
            <person name="Vinu M."/>
            <person name="Ba-Alawi W."/>
            <person name="Anthony Kamau A."/>
            <person name="Kamanda Ngugi D."/>
            <person name="Goker M."/>
            <person name="Klenk H.P."/>
            <person name="Bajic V."/>
            <person name="Stingl U."/>
        </authorList>
    </citation>
    <scope>NUCLEOTIDE SEQUENCE [LARGE SCALE GENOMIC DNA]</scope>
    <source>
        <strain evidence="3">SCGC-AAA382A13</strain>
    </source>
</reference>
<feature type="domain" description="EamA" evidence="2">
    <location>
        <begin position="141"/>
        <end position="273"/>
    </location>
</feature>
<protein>
    <recommendedName>
        <fullName evidence="2">EamA domain-containing protein</fullName>
    </recommendedName>
</protein>
<comment type="caution">
    <text evidence="3">The sequence shown here is derived from an EMBL/GenBank/DDBJ whole genome shotgun (WGS) entry which is preliminary data.</text>
</comment>
<feature type="transmembrane region" description="Helical" evidence="1">
    <location>
        <begin position="170"/>
        <end position="191"/>
    </location>
</feature>
<feature type="transmembrane region" description="Helical" evidence="1">
    <location>
        <begin position="139"/>
        <end position="158"/>
    </location>
</feature>
<dbReference type="InterPro" id="IPR037185">
    <property type="entry name" value="EmrE-like"/>
</dbReference>
<dbReference type="Pfam" id="PF00892">
    <property type="entry name" value="EamA"/>
    <property type="match status" value="2"/>
</dbReference>
<evidence type="ECO:0000313" key="3">
    <source>
        <dbReference type="EMBL" id="KXB05725.1"/>
    </source>
</evidence>
<evidence type="ECO:0000259" key="2">
    <source>
        <dbReference type="Pfam" id="PF00892"/>
    </source>
</evidence>
<feature type="transmembrane region" description="Helical" evidence="1">
    <location>
        <begin position="59"/>
        <end position="78"/>
    </location>
</feature>